<reference evidence="1 2" key="1">
    <citation type="journal article" date="2016" name="Nat. Commun.">
        <title>Thousands of microbial genomes shed light on interconnected biogeochemical processes in an aquifer system.</title>
        <authorList>
            <person name="Anantharaman K."/>
            <person name="Brown C.T."/>
            <person name="Hug L.A."/>
            <person name="Sharon I."/>
            <person name="Castelle C.J."/>
            <person name="Probst A.J."/>
            <person name="Thomas B.C."/>
            <person name="Singh A."/>
            <person name="Wilkins M.J."/>
            <person name="Karaoz U."/>
            <person name="Brodie E.L."/>
            <person name="Williams K.H."/>
            <person name="Hubbard S.S."/>
            <person name="Banfield J.F."/>
        </authorList>
    </citation>
    <scope>NUCLEOTIDE SEQUENCE [LARGE SCALE GENOMIC DNA]</scope>
</reference>
<sequence>MKIFTKDSHPIYPLGHVLNENESVSEPNHLTNEIVGHVITRSVLEKEEAESVVDEYIFQKVRRGEIEPNLAVEDLKTRILEEWKNRRDQLAMMGRAIR</sequence>
<dbReference type="Proteomes" id="UP000176786">
    <property type="component" value="Unassembled WGS sequence"/>
</dbReference>
<organism evidence="1 2">
    <name type="scientific">Candidatus Doudnabacteria bacterium RIFCSPHIGHO2_02_FULL_46_11</name>
    <dbReference type="NCBI Taxonomy" id="1817832"/>
    <lineage>
        <taxon>Bacteria</taxon>
        <taxon>Candidatus Doudnaibacteriota</taxon>
    </lineage>
</organism>
<accession>A0A1F5P8F6</accession>
<evidence type="ECO:0000313" key="1">
    <source>
        <dbReference type="EMBL" id="OGE86135.1"/>
    </source>
</evidence>
<name>A0A1F5P8F6_9BACT</name>
<dbReference type="AlphaFoldDB" id="A0A1F5P8F6"/>
<evidence type="ECO:0000313" key="2">
    <source>
        <dbReference type="Proteomes" id="UP000176786"/>
    </source>
</evidence>
<comment type="caution">
    <text evidence="1">The sequence shown here is derived from an EMBL/GenBank/DDBJ whole genome shotgun (WGS) entry which is preliminary data.</text>
</comment>
<dbReference type="EMBL" id="MFES01000010">
    <property type="protein sequence ID" value="OGE86135.1"/>
    <property type="molecule type" value="Genomic_DNA"/>
</dbReference>
<protein>
    <submittedName>
        <fullName evidence="1">Uncharacterized protein</fullName>
    </submittedName>
</protein>
<proteinExistence type="predicted"/>
<gene>
    <name evidence="1" type="ORF">A3J48_02750</name>
</gene>